<dbReference type="InterPro" id="IPR006282">
    <property type="entry name" value="Thi_PPkinase"/>
</dbReference>
<dbReference type="SUPFAM" id="SSF63862">
    <property type="entry name" value="Thiamin pyrophosphokinase, substrate-binding domain"/>
    <property type="match status" value="1"/>
</dbReference>
<dbReference type="GO" id="GO:0005524">
    <property type="term" value="F:ATP binding"/>
    <property type="evidence" value="ECO:0007669"/>
    <property type="project" value="UniProtKB-KW"/>
</dbReference>
<dbReference type="InterPro" id="IPR036371">
    <property type="entry name" value="TPK_B1-bd_sf"/>
</dbReference>
<comment type="caution">
    <text evidence="7">The sequence shown here is derived from an EMBL/GenBank/DDBJ whole genome shotgun (WGS) entry which is preliminary data.</text>
</comment>
<feature type="domain" description="Thiamin pyrophosphokinase thiamin-binding" evidence="6">
    <location>
        <begin position="271"/>
        <end position="346"/>
    </location>
</feature>
<dbReference type="AlphaFoldDB" id="A0AAN6EXY1"/>
<proteinExistence type="predicted"/>
<evidence type="ECO:0000256" key="1">
    <source>
        <dbReference type="ARBA" id="ARBA00022679"/>
    </source>
</evidence>
<evidence type="ECO:0000256" key="5">
    <source>
        <dbReference type="SAM" id="MobiDB-lite"/>
    </source>
</evidence>
<reference evidence="7" key="1">
    <citation type="submission" date="2023-01" db="EMBL/GenBank/DDBJ databases">
        <title>Exophiala dermititidis isolated from Cystic Fibrosis Patient.</title>
        <authorList>
            <person name="Kurbessoian T."/>
            <person name="Crocker A."/>
            <person name="Murante D."/>
            <person name="Hogan D.A."/>
            <person name="Stajich J.E."/>
        </authorList>
    </citation>
    <scope>NUCLEOTIDE SEQUENCE</scope>
    <source>
        <strain evidence="7">Ex8</strain>
    </source>
</reference>
<dbReference type="CDD" id="cd07995">
    <property type="entry name" value="TPK"/>
    <property type="match status" value="1"/>
</dbReference>
<keyword evidence="4" id="KW-0067">ATP-binding</keyword>
<gene>
    <name evidence="7" type="primary">THI80</name>
    <name evidence="7" type="ORF">HRR80_002159</name>
</gene>
<dbReference type="GO" id="GO:0009229">
    <property type="term" value="P:thiamine diphosphate biosynthetic process"/>
    <property type="evidence" value="ECO:0007669"/>
    <property type="project" value="InterPro"/>
</dbReference>
<dbReference type="InterPro" id="IPR007373">
    <property type="entry name" value="Thiamin_PyroPKinase_B1-bd"/>
</dbReference>
<evidence type="ECO:0000256" key="3">
    <source>
        <dbReference type="ARBA" id="ARBA00022777"/>
    </source>
</evidence>
<evidence type="ECO:0000313" key="7">
    <source>
        <dbReference type="EMBL" id="KAJ8993652.1"/>
    </source>
</evidence>
<accession>A0AAN6EXY1</accession>
<evidence type="ECO:0000313" key="8">
    <source>
        <dbReference type="Proteomes" id="UP001161757"/>
    </source>
</evidence>
<dbReference type="GO" id="GO:0004788">
    <property type="term" value="F:thiamine diphosphokinase activity"/>
    <property type="evidence" value="ECO:0007669"/>
    <property type="project" value="UniProtKB-EC"/>
</dbReference>
<keyword evidence="3" id="KW-0418">Kinase</keyword>
<dbReference type="NCBIfam" id="TIGR01378">
    <property type="entry name" value="thi_PPkinase"/>
    <property type="match status" value="1"/>
</dbReference>
<dbReference type="PANTHER" id="PTHR13622:SF8">
    <property type="entry name" value="THIAMIN PYROPHOSPHOKINASE 1"/>
    <property type="match status" value="1"/>
</dbReference>
<dbReference type="SMART" id="SM00983">
    <property type="entry name" value="TPK_B1_binding"/>
    <property type="match status" value="1"/>
</dbReference>
<dbReference type="Proteomes" id="UP001161757">
    <property type="component" value="Unassembled WGS sequence"/>
</dbReference>
<dbReference type="SUPFAM" id="SSF63999">
    <property type="entry name" value="Thiamin pyrophosphokinase, catalytic domain"/>
    <property type="match status" value="1"/>
</dbReference>
<dbReference type="InterPro" id="IPR007371">
    <property type="entry name" value="TPK_catalytic"/>
</dbReference>
<dbReference type="InterPro" id="IPR036759">
    <property type="entry name" value="TPK_catalytic_sf"/>
</dbReference>
<dbReference type="GO" id="GO:0016301">
    <property type="term" value="F:kinase activity"/>
    <property type="evidence" value="ECO:0007669"/>
    <property type="project" value="UniProtKB-KW"/>
</dbReference>
<keyword evidence="2" id="KW-0547">Nucleotide-binding</keyword>
<protein>
    <submittedName>
        <fullName evidence="7">Thiamine pyrophosphokinase</fullName>
        <ecNumber evidence="7">2.7.6.2</ecNumber>
    </submittedName>
</protein>
<dbReference type="EC" id="2.7.6.2" evidence="7"/>
<dbReference type="PANTHER" id="PTHR13622">
    <property type="entry name" value="THIAMIN PYROPHOSPHOKINASE"/>
    <property type="match status" value="1"/>
</dbReference>
<dbReference type="Pfam" id="PF04263">
    <property type="entry name" value="TPK_catalytic"/>
    <property type="match status" value="1"/>
</dbReference>
<feature type="region of interest" description="Disordered" evidence="5">
    <location>
        <begin position="1"/>
        <end position="67"/>
    </location>
</feature>
<evidence type="ECO:0000256" key="4">
    <source>
        <dbReference type="ARBA" id="ARBA00022840"/>
    </source>
</evidence>
<dbReference type="GO" id="GO:0030975">
    <property type="term" value="F:thiamine binding"/>
    <property type="evidence" value="ECO:0007669"/>
    <property type="project" value="InterPro"/>
</dbReference>
<organism evidence="7 8">
    <name type="scientific">Exophiala dermatitidis</name>
    <name type="common">Black yeast-like fungus</name>
    <name type="synonym">Wangiella dermatitidis</name>
    <dbReference type="NCBI Taxonomy" id="5970"/>
    <lineage>
        <taxon>Eukaryota</taxon>
        <taxon>Fungi</taxon>
        <taxon>Dikarya</taxon>
        <taxon>Ascomycota</taxon>
        <taxon>Pezizomycotina</taxon>
        <taxon>Eurotiomycetes</taxon>
        <taxon>Chaetothyriomycetidae</taxon>
        <taxon>Chaetothyriales</taxon>
        <taxon>Herpotrichiellaceae</taxon>
        <taxon>Exophiala</taxon>
    </lineage>
</organism>
<dbReference type="EMBL" id="JAJGCB010000003">
    <property type="protein sequence ID" value="KAJ8993652.1"/>
    <property type="molecule type" value="Genomic_DNA"/>
</dbReference>
<feature type="compositionally biased region" description="Low complexity" evidence="5">
    <location>
        <begin position="8"/>
        <end position="48"/>
    </location>
</feature>
<keyword evidence="1 7" id="KW-0808">Transferase</keyword>
<evidence type="ECO:0000256" key="2">
    <source>
        <dbReference type="ARBA" id="ARBA00022741"/>
    </source>
</evidence>
<dbReference type="GO" id="GO:0006772">
    <property type="term" value="P:thiamine metabolic process"/>
    <property type="evidence" value="ECO:0007669"/>
    <property type="project" value="InterPro"/>
</dbReference>
<dbReference type="Pfam" id="PF04265">
    <property type="entry name" value="TPK_B1_binding"/>
    <property type="match status" value="1"/>
</dbReference>
<dbReference type="Gene3D" id="3.40.50.10240">
    <property type="entry name" value="Thiamin pyrophosphokinase, catalytic domain"/>
    <property type="match status" value="1"/>
</dbReference>
<evidence type="ECO:0000259" key="6">
    <source>
        <dbReference type="SMART" id="SM00983"/>
    </source>
</evidence>
<name>A0AAN6EXY1_EXODE</name>
<sequence>MQDRDNHSSSSSEPSSSKPELSTTSSIPAKVVSSSAAAPPATDSNTTTAPPPVSTNTTVPEWHPTGLLSGHPTRPYAIIILNQPINYKALDAVIDHADLLVCADAGADRLYKYHQQQQDQQQQHLPLRPQTRPHIRLPDAIVGDLDSLSPQVEHHYRAQGVQVIKDPNQYSTDFTKCLKWIRRTVEHSQQSSLTLAGPQECEVVMDVVVLGGLGGRVDQAFSQIHHLYMASNDSDLLVGRIYLLSESSLSFVLAEPDSDSTTPSSSTTTTTTSILNIIHVPESKQGFSYFEENVGIIPVLGRCHITTTGLEWDVEDWPTEFGGQMSTSNHIRSNRIEIAFQGPRPLFTMELGRRFRHC</sequence>